<evidence type="ECO:0000313" key="2">
    <source>
        <dbReference type="Proteomes" id="UP000587942"/>
    </source>
</evidence>
<dbReference type="AlphaFoldDB" id="A0A846THY4"/>
<evidence type="ECO:0008006" key="3">
    <source>
        <dbReference type="Google" id="ProtNLM"/>
    </source>
</evidence>
<sequence>MLVEINLLPKKEHKKSSSLMTALLILALLSVSATIAFIQGNSYDNKMASIDKQIETVQKLNEAQQAKIAKGDTGNSSLKLQEAVKWAEQSPMETVPLLRNVIAQLPERGFIKNFEYSNSNFVLITIQFDASRDAAYYLSTLKGSDWVEKVSLLNVIAVQEAESSESTMNATDSEKDEEKTLPRYTAEYELTFKADVFLKNGSVASKGGDET</sequence>
<proteinExistence type="predicted"/>
<evidence type="ECO:0000313" key="1">
    <source>
        <dbReference type="EMBL" id="NKE06389.1"/>
    </source>
</evidence>
<reference evidence="1 2" key="1">
    <citation type="submission" date="2020-03" db="EMBL/GenBank/DDBJ databases">
        <authorList>
            <person name="Sun Q."/>
        </authorList>
    </citation>
    <scope>NUCLEOTIDE SEQUENCE [LARGE SCALE GENOMIC DNA]</scope>
    <source>
        <strain evidence="1 2">KACC 21451</strain>
    </source>
</reference>
<accession>A0A846THY4</accession>
<comment type="caution">
    <text evidence="1">The sequence shown here is derived from an EMBL/GenBank/DDBJ whole genome shotgun (WGS) entry which is preliminary data.</text>
</comment>
<dbReference type="EMBL" id="JAAVUM010000008">
    <property type="protein sequence ID" value="NKE06389.1"/>
    <property type="molecule type" value="Genomic_DNA"/>
</dbReference>
<name>A0A846THY4_9BACI</name>
<organism evidence="1 2">
    <name type="scientific">Mesobacillus selenatarsenatis</name>
    <dbReference type="NCBI Taxonomy" id="388741"/>
    <lineage>
        <taxon>Bacteria</taxon>
        <taxon>Bacillati</taxon>
        <taxon>Bacillota</taxon>
        <taxon>Bacilli</taxon>
        <taxon>Bacillales</taxon>
        <taxon>Bacillaceae</taxon>
        <taxon>Mesobacillus</taxon>
    </lineage>
</organism>
<dbReference type="Proteomes" id="UP000587942">
    <property type="component" value="Unassembled WGS sequence"/>
</dbReference>
<protein>
    <recommendedName>
        <fullName evidence="3">Fimbrial assembly family protein</fullName>
    </recommendedName>
</protein>
<gene>
    <name evidence="1" type="ORF">GWK17_13075</name>
</gene>